<proteinExistence type="predicted"/>
<gene>
    <name evidence="2" type="ORF">IPOD504_LOCUS10652</name>
</gene>
<organism evidence="2 3">
    <name type="scientific">Iphiclides podalirius</name>
    <name type="common">scarce swallowtail</name>
    <dbReference type="NCBI Taxonomy" id="110791"/>
    <lineage>
        <taxon>Eukaryota</taxon>
        <taxon>Metazoa</taxon>
        <taxon>Ecdysozoa</taxon>
        <taxon>Arthropoda</taxon>
        <taxon>Hexapoda</taxon>
        <taxon>Insecta</taxon>
        <taxon>Pterygota</taxon>
        <taxon>Neoptera</taxon>
        <taxon>Endopterygota</taxon>
        <taxon>Lepidoptera</taxon>
        <taxon>Glossata</taxon>
        <taxon>Ditrysia</taxon>
        <taxon>Papilionoidea</taxon>
        <taxon>Papilionidae</taxon>
        <taxon>Papilioninae</taxon>
        <taxon>Iphiclides</taxon>
    </lineage>
</organism>
<dbReference type="EMBL" id="OW152838">
    <property type="protein sequence ID" value="CAH2058956.1"/>
    <property type="molecule type" value="Genomic_DNA"/>
</dbReference>
<feature type="region of interest" description="Disordered" evidence="1">
    <location>
        <begin position="50"/>
        <end position="90"/>
    </location>
</feature>
<feature type="non-terminal residue" evidence="2">
    <location>
        <position position="1"/>
    </location>
</feature>
<evidence type="ECO:0000256" key="1">
    <source>
        <dbReference type="SAM" id="MobiDB-lite"/>
    </source>
</evidence>
<evidence type="ECO:0000313" key="3">
    <source>
        <dbReference type="Proteomes" id="UP000837857"/>
    </source>
</evidence>
<name>A0ABN8ILP9_9NEOP</name>
<protein>
    <submittedName>
        <fullName evidence="2">Uncharacterized protein</fullName>
    </submittedName>
</protein>
<reference evidence="2" key="1">
    <citation type="submission" date="2022-03" db="EMBL/GenBank/DDBJ databases">
        <authorList>
            <person name="Martin H S."/>
        </authorList>
    </citation>
    <scope>NUCLEOTIDE SEQUENCE</scope>
</reference>
<sequence length="212" mass="24134">MFKVDNYYYTDSSYQLELNLQCIRRELIAMLEDFERNDCTNCKQLKCSCSEPKPTLSDSGRNSQASCKSSHSKQDPAKEAPSADLLPKPEWDEVKKATEPEKSIPDKSTKDVEAWVRSVTPSAPPYVPEYNRYDDDLIDQAFNWSGLKSAWDGKKHSLELLGNVSGVDAFFRSFRKPTLSRSSAQTNVSYMSSKLAAAFKVKPKKSYEYTYF</sequence>
<accession>A0ABN8ILP9</accession>
<dbReference type="Proteomes" id="UP000837857">
    <property type="component" value="Chromosome 26"/>
</dbReference>
<keyword evidence="3" id="KW-1185">Reference proteome</keyword>
<evidence type="ECO:0000313" key="2">
    <source>
        <dbReference type="EMBL" id="CAH2058956.1"/>
    </source>
</evidence>
<feature type="compositionally biased region" description="Polar residues" evidence="1">
    <location>
        <begin position="56"/>
        <end position="69"/>
    </location>
</feature>